<comment type="caution">
    <text evidence="1">The sequence shown here is derived from an EMBL/GenBank/DDBJ whole genome shotgun (WGS) entry which is preliminary data.</text>
</comment>
<dbReference type="Gene3D" id="1.20.120.1550">
    <property type="entry name" value="Protein of unknown function DUF5063"/>
    <property type="match status" value="1"/>
</dbReference>
<dbReference type="AlphaFoldDB" id="A0A5M8P5Q7"/>
<evidence type="ECO:0000313" key="2">
    <source>
        <dbReference type="Proteomes" id="UP000324575"/>
    </source>
</evidence>
<dbReference type="EMBL" id="SNRX01000001">
    <property type="protein sequence ID" value="KAA6303694.1"/>
    <property type="molecule type" value="Genomic_DNA"/>
</dbReference>
<dbReference type="Pfam" id="PF16702">
    <property type="entry name" value="DUF5063"/>
    <property type="match status" value="1"/>
</dbReference>
<reference evidence="1 2" key="1">
    <citation type="submission" date="2019-03" db="EMBL/GenBank/DDBJ databases">
        <title>Single cell metagenomics reveals metabolic interactions within the superorganism composed of flagellate Streblomastix strix and complex community of Bacteroidetes bacteria on its surface.</title>
        <authorList>
            <person name="Treitli S.C."/>
            <person name="Kolisko M."/>
            <person name="Husnik F."/>
            <person name="Keeling P."/>
            <person name="Hampl V."/>
        </authorList>
    </citation>
    <scope>NUCLEOTIDE SEQUENCE [LARGE SCALE GENOMIC DNA]</scope>
    <source>
        <strain evidence="1">St1</strain>
    </source>
</reference>
<dbReference type="InterPro" id="IPR032025">
    <property type="entry name" value="DUF5063"/>
</dbReference>
<protein>
    <recommendedName>
        <fullName evidence="3">DUF5063 domain-containing protein</fullName>
    </recommendedName>
</protein>
<dbReference type="InterPro" id="IPR038312">
    <property type="entry name" value="DUF5063_sf"/>
</dbReference>
<dbReference type="Proteomes" id="UP000324575">
    <property type="component" value="Unassembled WGS sequence"/>
</dbReference>
<evidence type="ECO:0008006" key="3">
    <source>
        <dbReference type="Google" id="ProtNLM"/>
    </source>
</evidence>
<accession>A0A5M8P5Q7</accession>
<gene>
    <name evidence="1" type="ORF">EZS26_000245</name>
</gene>
<proteinExistence type="predicted"/>
<evidence type="ECO:0000313" key="1">
    <source>
        <dbReference type="EMBL" id="KAA6303694.1"/>
    </source>
</evidence>
<name>A0A5M8P5Q7_9BACT</name>
<organism evidence="1 2">
    <name type="scientific">Candidatus Ordinivivax streblomastigis</name>
    <dbReference type="NCBI Taxonomy" id="2540710"/>
    <lineage>
        <taxon>Bacteria</taxon>
        <taxon>Pseudomonadati</taxon>
        <taxon>Bacteroidota</taxon>
        <taxon>Bacteroidia</taxon>
        <taxon>Bacteroidales</taxon>
        <taxon>Candidatus Ordinivivax</taxon>
    </lineage>
</organism>
<sequence length="172" mass="20035">MEEIVFSKYTIDFARTALEYCVFVEKVKESDKKTFVDNMTKILPLLYLKVSIIPDMEENYESDLEVKVDENFYSQVETNISELLGDDNLYLETFHPDIKLSDSPVAVKVSEDLADIYQDLGNFIAVFKNGRKETMNDSLLLCIENFRNYWGQRLVNAVRALHFIKYKSDIES</sequence>